<dbReference type="InterPro" id="IPR049207">
    <property type="entry name" value="DUF4246_N"/>
</dbReference>
<reference evidence="4" key="1">
    <citation type="submission" date="2021-05" db="EMBL/GenBank/DDBJ databases">
        <authorList>
            <person name="Stam R."/>
        </authorList>
    </citation>
    <scope>NUCLEOTIDE SEQUENCE</scope>
    <source>
        <strain evidence="4">CS162</strain>
    </source>
</reference>
<protein>
    <submittedName>
        <fullName evidence="4">Uncharacterized protein</fullName>
    </submittedName>
</protein>
<dbReference type="EMBL" id="CAJRGZ010000019">
    <property type="protein sequence ID" value="CAG5165470.1"/>
    <property type="molecule type" value="Genomic_DNA"/>
</dbReference>
<feature type="domain" description="DUF4246" evidence="2">
    <location>
        <begin position="128"/>
        <end position="593"/>
    </location>
</feature>
<gene>
    <name evidence="4" type="ORF">ALTATR162_LOCUS6798</name>
</gene>
<evidence type="ECO:0000313" key="4">
    <source>
        <dbReference type="EMBL" id="CAG5165470.1"/>
    </source>
</evidence>
<comment type="caution">
    <text evidence="4">The sequence shown here is derived from an EMBL/GenBank/DDBJ whole genome shotgun (WGS) entry which is preliminary data.</text>
</comment>
<dbReference type="InterPro" id="IPR025340">
    <property type="entry name" value="DUF4246"/>
</dbReference>
<evidence type="ECO:0000313" key="5">
    <source>
        <dbReference type="Proteomes" id="UP000676310"/>
    </source>
</evidence>
<sequence length="692" mass="79439">MAETSVKPKNEYPGLGLPLRNWDWRSYGFYPIGSHHNCYGSESDIIPVRELAMMDVMEKLTDKIDWYKKVFDDDIIAKWRKEALAIPDDHFWQLAVGAKRQHWTHDDNRLELHNDWCDCELENILDEATFDTCIQELRSKAKYYEQSGIIPCLDAFASVAKSDTLVTSELHASLRKAFDKLKSDHAASPDWHPNSNSMVQDLVHPSMYPLVYGRSCGFHEEHVGVADAIECWAGKGETIPQEPPIEPSDRNRYSYGVGGSDIPPEYWSHTYQWLPANVAFQNDGSVKFTSYINNLHPTRYPDIYRTIEKLVDTSIPMWDQCLRLAVDYHKFEGAGRMDTRTGKPNNPDDTNEDNWIPDHKEACADAEVSEGDLEDNGYEFEYDTEEEREEALLEAKWNNARKPRMEPIPFNDLSYKPQPGKRLADRYHDSGLQIIVKMASIELTPEKPEFPVGGWHIEGQMNENICATALYYLDSENITDNSLSFRMQTSAYMNDEDEYSVGQDSYHWMEQVYGTNLGCGNSPCLQNYGNVQTRQGRLLAFPNVFQHRVSPFQLIDPTKPGHRRFIALWLVDPTKRIISTANVPPQQMEWYVDSLLGSNDKTRQEALSKLPPELINLLAEKGFASVPAAREAQLPEELMDCVRKYFEDGKHSLPMSSKEANEHRKKLMQERGAFVQVSERGWSGQTYSFCEH</sequence>
<dbReference type="AlphaFoldDB" id="A0A8J2I4R0"/>
<dbReference type="Pfam" id="PF21666">
    <property type="entry name" value="DUF4246_N"/>
    <property type="match status" value="1"/>
</dbReference>
<organism evidence="4 5">
    <name type="scientific">Alternaria atra</name>
    <dbReference type="NCBI Taxonomy" id="119953"/>
    <lineage>
        <taxon>Eukaryota</taxon>
        <taxon>Fungi</taxon>
        <taxon>Dikarya</taxon>
        <taxon>Ascomycota</taxon>
        <taxon>Pezizomycotina</taxon>
        <taxon>Dothideomycetes</taxon>
        <taxon>Pleosporomycetidae</taxon>
        <taxon>Pleosporales</taxon>
        <taxon>Pleosporineae</taxon>
        <taxon>Pleosporaceae</taxon>
        <taxon>Alternaria</taxon>
        <taxon>Alternaria sect. Ulocladioides</taxon>
    </lineage>
</organism>
<dbReference type="PANTHER" id="PTHR33119:SF1">
    <property type="entry name" value="FE2OG DIOXYGENASE DOMAIN-CONTAINING PROTEIN"/>
    <property type="match status" value="1"/>
</dbReference>
<dbReference type="OrthoDB" id="415532at2759"/>
<feature type="domain" description="DUF4246" evidence="3">
    <location>
        <begin position="12"/>
        <end position="82"/>
    </location>
</feature>
<dbReference type="Pfam" id="PF14033">
    <property type="entry name" value="DUF4246"/>
    <property type="match status" value="1"/>
</dbReference>
<accession>A0A8J2I4R0</accession>
<dbReference type="PANTHER" id="PTHR33119">
    <property type="entry name" value="IFI3P"/>
    <property type="match status" value="1"/>
</dbReference>
<evidence type="ECO:0000256" key="1">
    <source>
        <dbReference type="SAM" id="MobiDB-lite"/>
    </source>
</evidence>
<proteinExistence type="predicted"/>
<evidence type="ECO:0000259" key="2">
    <source>
        <dbReference type="Pfam" id="PF14033"/>
    </source>
</evidence>
<name>A0A8J2I4R0_9PLEO</name>
<evidence type="ECO:0000259" key="3">
    <source>
        <dbReference type="Pfam" id="PF21666"/>
    </source>
</evidence>
<keyword evidence="5" id="KW-1185">Reference proteome</keyword>
<dbReference type="RefSeq" id="XP_043170355.1">
    <property type="nucleotide sequence ID" value="XM_043314420.1"/>
</dbReference>
<dbReference type="GeneID" id="67018726"/>
<feature type="region of interest" description="Disordered" evidence="1">
    <location>
        <begin position="335"/>
        <end position="356"/>
    </location>
</feature>
<dbReference type="InterPro" id="IPR049192">
    <property type="entry name" value="DUF4246_C"/>
</dbReference>
<dbReference type="Proteomes" id="UP000676310">
    <property type="component" value="Unassembled WGS sequence"/>
</dbReference>